<name>A0ACC2WDE0_9TREE</name>
<accession>A0ACC2WDE0</accession>
<evidence type="ECO:0000313" key="1">
    <source>
        <dbReference type="EMBL" id="KAJ9109155.1"/>
    </source>
</evidence>
<sequence>MSVPKEPNAVQGKSLDPSNNLIRTRTPSRQRVPNLIGYSRIILAAFALWYMPYHPKACTLLYGVSCLLDAVDGQAARALGQTSKFGAVLDMVTDRCTTAGLLCFLSSAYPSLALLFQFLIALDFASHYIHMYAQVSARPLSRYTDWKSLLCFESSSLLTGSSSHKAVTSDVSRILWYYYNDSRTLFLFCFCNELFYVCLYLNAFYTQPILSPNLPISAMLLRGMSVASSPETAWKIATHFPKASNLLIWFIRQVTWPQVFAILTGPVCFGKNVINCVQFWKASKILVGVDLAEREAARQAQRQKAAGTGKAN</sequence>
<protein>
    <submittedName>
        <fullName evidence="1">Uncharacterized protein</fullName>
    </submittedName>
</protein>
<evidence type="ECO:0000313" key="2">
    <source>
        <dbReference type="Proteomes" id="UP001227268"/>
    </source>
</evidence>
<comment type="caution">
    <text evidence="1">The sequence shown here is derived from an EMBL/GenBank/DDBJ whole genome shotgun (WGS) entry which is preliminary data.</text>
</comment>
<dbReference type="Proteomes" id="UP001227268">
    <property type="component" value="Unassembled WGS sequence"/>
</dbReference>
<dbReference type="EMBL" id="JASBWT010000001">
    <property type="protein sequence ID" value="KAJ9109155.1"/>
    <property type="molecule type" value="Genomic_DNA"/>
</dbReference>
<gene>
    <name evidence="1" type="ORF">QFC21_000483</name>
</gene>
<proteinExistence type="predicted"/>
<organism evidence="1 2">
    <name type="scientific">Naganishia friedmannii</name>
    <dbReference type="NCBI Taxonomy" id="89922"/>
    <lineage>
        <taxon>Eukaryota</taxon>
        <taxon>Fungi</taxon>
        <taxon>Dikarya</taxon>
        <taxon>Basidiomycota</taxon>
        <taxon>Agaricomycotina</taxon>
        <taxon>Tremellomycetes</taxon>
        <taxon>Filobasidiales</taxon>
        <taxon>Filobasidiaceae</taxon>
        <taxon>Naganishia</taxon>
    </lineage>
</organism>
<keyword evidence="2" id="KW-1185">Reference proteome</keyword>
<reference evidence="1" key="1">
    <citation type="submission" date="2023-04" db="EMBL/GenBank/DDBJ databases">
        <title>Draft Genome sequencing of Naganishia species isolated from polar environments using Oxford Nanopore Technology.</title>
        <authorList>
            <person name="Leo P."/>
            <person name="Venkateswaran K."/>
        </authorList>
    </citation>
    <scope>NUCLEOTIDE SEQUENCE</scope>
    <source>
        <strain evidence="1">MNA-CCFEE 5423</strain>
    </source>
</reference>